<keyword evidence="2" id="KW-1185">Reference proteome</keyword>
<protein>
    <submittedName>
        <fullName evidence="1">N-acetyltransferase</fullName>
    </submittedName>
</protein>
<name>A0A849ANE9_9MICO</name>
<comment type="caution">
    <text evidence="1">The sequence shown here is derived from an EMBL/GenBank/DDBJ whole genome shotgun (WGS) entry which is preliminary data.</text>
</comment>
<evidence type="ECO:0000313" key="1">
    <source>
        <dbReference type="EMBL" id="NNG40921.1"/>
    </source>
</evidence>
<reference evidence="1 2" key="1">
    <citation type="submission" date="2020-05" db="EMBL/GenBank/DDBJ databases">
        <title>Flexivirga sp. ID2601S isolated from air conditioner.</title>
        <authorList>
            <person name="Kim D.H."/>
        </authorList>
    </citation>
    <scope>NUCLEOTIDE SEQUENCE [LARGE SCALE GENOMIC DNA]</scope>
    <source>
        <strain evidence="1 2">ID2601S</strain>
    </source>
</reference>
<evidence type="ECO:0000313" key="2">
    <source>
        <dbReference type="Proteomes" id="UP000557772"/>
    </source>
</evidence>
<dbReference type="EMBL" id="JABENB010000003">
    <property type="protein sequence ID" value="NNG40921.1"/>
    <property type="molecule type" value="Genomic_DNA"/>
</dbReference>
<gene>
    <name evidence="1" type="ORF">HJ588_16810</name>
</gene>
<organism evidence="1 2">
    <name type="scientific">Flexivirga aerilata</name>
    <dbReference type="NCBI Taxonomy" id="1656889"/>
    <lineage>
        <taxon>Bacteria</taxon>
        <taxon>Bacillati</taxon>
        <taxon>Actinomycetota</taxon>
        <taxon>Actinomycetes</taxon>
        <taxon>Micrococcales</taxon>
        <taxon>Dermacoccaceae</taxon>
        <taxon>Flexivirga</taxon>
    </lineage>
</organism>
<accession>A0A849ANE9</accession>
<proteinExistence type="predicted"/>
<sequence length="210" mass="21565">MIRAAAHGRHPPVDGGWERQPPWRADVFGIVTFTGHAVLCVPQAWSDEALQALAPDGFGGAADPRVIVALAGADGFIDSLDTIFAAPGMLGTPAAPALDARPDLAGHPRARRAAGLRDDVRTYGLPGRDDAVVTLGRGIGGLPELSFELAESARGRGLGGELLCSARTLVGPDDVLIASVSPGNVASTRAVLAAGFAPVAGVQLFRPARR</sequence>
<keyword evidence="1" id="KW-0808">Transferase</keyword>
<dbReference type="AlphaFoldDB" id="A0A849ANE9"/>
<dbReference type="GO" id="GO:0016740">
    <property type="term" value="F:transferase activity"/>
    <property type="evidence" value="ECO:0007669"/>
    <property type="project" value="UniProtKB-KW"/>
</dbReference>
<dbReference type="Proteomes" id="UP000557772">
    <property type="component" value="Unassembled WGS sequence"/>
</dbReference>